<organism evidence="1 2">
    <name type="scientific">Holotrichia oblita</name>
    <name type="common">Chafer beetle</name>
    <dbReference type="NCBI Taxonomy" id="644536"/>
    <lineage>
        <taxon>Eukaryota</taxon>
        <taxon>Metazoa</taxon>
        <taxon>Ecdysozoa</taxon>
        <taxon>Arthropoda</taxon>
        <taxon>Hexapoda</taxon>
        <taxon>Insecta</taxon>
        <taxon>Pterygota</taxon>
        <taxon>Neoptera</taxon>
        <taxon>Endopterygota</taxon>
        <taxon>Coleoptera</taxon>
        <taxon>Polyphaga</taxon>
        <taxon>Scarabaeiformia</taxon>
        <taxon>Scarabaeidae</taxon>
        <taxon>Melolonthinae</taxon>
        <taxon>Holotrichia</taxon>
    </lineage>
</organism>
<reference evidence="1" key="1">
    <citation type="submission" date="2022-04" db="EMBL/GenBank/DDBJ databases">
        <title>Chromosome-scale genome assembly of Holotrichia oblita Faldermann.</title>
        <authorList>
            <person name="Rongchong L."/>
        </authorList>
    </citation>
    <scope>NUCLEOTIDE SEQUENCE</scope>
    <source>
        <strain evidence="1">81SQS9</strain>
    </source>
</reference>
<protein>
    <submittedName>
        <fullName evidence="1">Uncharacterized protein</fullName>
    </submittedName>
</protein>
<dbReference type="EMBL" id="CM043023">
    <property type="protein sequence ID" value="KAI4454590.1"/>
    <property type="molecule type" value="Genomic_DNA"/>
</dbReference>
<dbReference type="Proteomes" id="UP001056778">
    <property type="component" value="Chromosome 9"/>
</dbReference>
<name>A0ACB9SIR1_HOLOL</name>
<comment type="caution">
    <text evidence="1">The sequence shown here is derived from an EMBL/GenBank/DDBJ whole genome shotgun (WGS) entry which is preliminary data.</text>
</comment>
<evidence type="ECO:0000313" key="2">
    <source>
        <dbReference type="Proteomes" id="UP001056778"/>
    </source>
</evidence>
<evidence type="ECO:0000313" key="1">
    <source>
        <dbReference type="EMBL" id="KAI4454590.1"/>
    </source>
</evidence>
<keyword evidence="2" id="KW-1185">Reference proteome</keyword>
<accession>A0ACB9SIR1</accession>
<gene>
    <name evidence="1" type="ORF">MML48_9g00009529</name>
</gene>
<sequence>MSSSVPWQVVGATILGVIGAAGMLIIEHFRQERRRHVMSQDLARMSRQLSMMRLELDQLRATQTRDDRKGKKNKKRLNSIVSTTTTSTEDFRSALDLDSAEEEFYDLSDEEISVKTETILDEIDKNLDSGKVEVIKEALVIIGNMIDENSKRADLTWRAAKAYYNIAMNSTDMLDKQENIKKGIEMCETGLQINPKLSDIHKWYAILIGSRSDFQSMKDRISDGHVFKKHIDIAIELNPSDASLHHLLGRFAFEVAGLKWYERKAAAALFGEPPTATYQDALVHFLKAEDLSKKDWKENLMLIGKCFIANGDYKDAITWLTKAKNVTCKDDIVCILILMFSSINYECHCRRSNSMSKYRC</sequence>
<proteinExistence type="predicted"/>